<gene>
    <name evidence="2" type="ORF">QBC36DRAFT_98622</name>
</gene>
<keyword evidence="1" id="KW-1133">Transmembrane helix</keyword>
<dbReference type="AlphaFoldDB" id="A0AAN6WCS4"/>
<reference evidence="2" key="2">
    <citation type="submission" date="2023-05" db="EMBL/GenBank/DDBJ databases">
        <authorList>
            <consortium name="Lawrence Berkeley National Laboratory"/>
            <person name="Steindorff A."/>
            <person name="Hensen N."/>
            <person name="Bonometti L."/>
            <person name="Westerberg I."/>
            <person name="Brannstrom I.O."/>
            <person name="Guillou S."/>
            <person name="Cros-Aarteil S."/>
            <person name="Calhoun S."/>
            <person name="Haridas S."/>
            <person name="Kuo A."/>
            <person name="Mondo S."/>
            <person name="Pangilinan J."/>
            <person name="Riley R."/>
            <person name="Labutti K."/>
            <person name="Andreopoulos B."/>
            <person name="Lipzen A."/>
            <person name="Chen C."/>
            <person name="Yanf M."/>
            <person name="Daum C."/>
            <person name="Ng V."/>
            <person name="Clum A."/>
            <person name="Ohm R."/>
            <person name="Martin F."/>
            <person name="Silar P."/>
            <person name="Natvig D."/>
            <person name="Lalanne C."/>
            <person name="Gautier V."/>
            <person name="Ament-Velasquez S.L."/>
            <person name="Kruys A."/>
            <person name="Hutchinson M.I."/>
            <person name="Powell A.J."/>
            <person name="Barry K."/>
            <person name="Miller A.N."/>
            <person name="Grigoriev I.V."/>
            <person name="Debuchy R."/>
            <person name="Gladieux P."/>
            <person name="Thoren M.H."/>
            <person name="Johannesson H."/>
        </authorList>
    </citation>
    <scope>NUCLEOTIDE SEQUENCE</scope>
    <source>
        <strain evidence="2">CBS 892.96</strain>
    </source>
</reference>
<name>A0AAN6WCS4_9PEZI</name>
<accession>A0AAN6WCS4</accession>
<proteinExistence type="predicted"/>
<sequence>MQRFSNIYTLDPPHLKNSTYTRKPLREERNVVKSKACCLCAFFIGAICIHPHLFNFSFILCVFVLLLPLSSCVVMYFSATAEPTHLGT</sequence>
<evidence type="ECO:0000256" key="1">
    <source>
        <dbReference type="SAM" id="Phobius"/>
    </source>
</evidence>
<protein>
    <recommendedName>
        <fullName evidence="4">Transmembrane protein</fullName>
    </recommendedName>
</protein>
<feature type="transmembrane region" description="Helical" evidence="1">
    <location>
        <begin position="56"/>
        <end position="77"/>
    </location>
</feature>
<feature type="transmembrane region" description="Helical" evidence="1">
    <location>
        <begin position="32"/>
        <end position="50"/>
    </location>
</feature>
<keyword evidence="3" id="KW-1185">Reference proteome</keyword>
<organism evidence="2 3">
    <name type="scientific">Triangularia setosa</name>
    <dbReference type="NCBI Taxonomy" id="2587417"/>
    <lineage>
        <taxon>Eukaryota</taxon>
        <taxon>Fungi</taxon>
        <taxon>Dikarya</taxon>
        <taxon>Ascomycota</taxon>
        <taxon>Pezizomycotina</taxon>
        <taxon>Sordariomycetes</taxon>
        <taxon>Sordariomycetidae</taxon>
        <taxon>Sordariales</taxon>
        <taxon>Podosporaceae</taxon>
        <taxon>Triangularia</taxon>
    </lineage>
</organism>
<reference evidence="2" key="1">
    <citation type="journal article" date="2023" name="Mol. Phylogenet. Evol.">
        <title>Genome-scale phylogeny and comparative genomics of the fungal order Sordariales.</title>
        <authorList>
            <person name="Hensen N."/>
            <person name="Bonometti L."/>
            <person name="Westerberg I."/>
            <person name="Brannstrom I.O."/>
            <person name="Guillou S."/>
            <person name="Cros-Aarteil S."/>
            <person name="Calhoun S."/>
            <person name="Haridas S."/>
            <person name="Kuo A."/>
            <person name="Mondo S."/>
            <person name="Pangilinan J."/>
            <person name="Riley R."/>
            <person name="LaButti K."/>
            <person name="Andreopoulos B."/>
            <person name="Lipzen A."/>
            <person name="Chen C."/>
            <person name="Yan M."/>
            <person name="Daum C."/>
            <person name="Ng V."/>
            <person name="Clum A."/>
            <person name="Steindorff A."/>
            <person name="Ohm R.A."/>
            <person name="Martin F."/>
            <person name="Silar P."/>
            <person name="Natvig D.O."/>
            <person name="Lalanne C."/>
            <person name="Gautier V."/>
            <person name="Ament-Velasquez S.L."/>
            <person name="Kruys A."/>
            <person name="Hutchinson M.I."/>
            <person name="Powell A.J."/>
            <person name="Barry K."/>
            <person name="Miller A.N."/>
            <person name="Grigoriev I.V."/>
            <person name="Debuchy R."/>
            <person name="Gladieux P."/>
            <person name="Hiltunen Thoren M."/>
            <person name="Johannesson H."/>
        </authorList>
    </citation>
    <scope>NUCLEOTIDE SEQUENCE</scope>
    <source>
        <strain evidence="2">CBS 892.96</strain>
    </source>
</reference>
<evidence type="ECO:0008006" key="4">
    <source>
        <dbReference type="Google" id="ProtNLM"/>
    </source>
</evidence>
<evidence type="ECO:0000313" key="2">
    <source>
        <dbReference type="EMBL" id="KAK4178711.1"/>
    </source>
</evidence>
<keyword evidence="1" id="KW-0812">Transmembrane</keyword>
<keyword evidence="1" id="KW-0472">Membrane</keyword>
<evidence type="ECO:0000313" key="3">
    <source>
        <dbReference type="Proteomes" id="UP001302321"/>
    </source>
</evidence>
<dbReference type="Proteomes" id="UP001302321">
    <property type="component" value="Unassembled WGS sequence"/>
</dbReference>
<comment type="caution">
    <text evidence="2">The sequence shown here is derived from an EMBL/GenBank/DDBJ whole genome shotgun (WGS) entry which is preliminary data.</text>
</comment>
<dbReference type="EMBL" id="MU866132">
    <property type="protein sequence ID" value="KAK4178711.1"/>
    <property type="molecule type" value="Genomic_DNA"/>
</dbReference>